<accession>A0AAU8MHT6</accession>
<evidence type="ECO:0000313" key="1">
    <source>
        <dbReference type="EMBL" id="XCO00334.1"/>
    </source>
</evidence>
<dbReference type="EMBL" id="PP965497">
    <property type="protein sequence ID" value="XCO00334.1"/>
    <property type="molecule type" value="Genomic_DNA"/>
</dbReference>
<proteinExistence type="predicted"/>
<organism evidence="1">
    <name type="scientific">Geladintestivirus 1</name>
    <dbReference type="NCBI Taxonomy" id="3233133"/>
    <lineage>
        <taxon>Viruses</taxon>
        <taxon>Duplodnaviria</taxon>
        <taxon>Heunggongvirae</taxon>
        <taxon>Uroviricota</taxon>
        <taxon>Caudoviricetes</taxon>
        <taxon>Crassvirales</taxon>
    </lineage>
</organism>
<protein>
    <submittedName>
        <fullName evidence="1">Uncharacterized protein</fullName>
    </submittedName>
</protein>
<sequence>MTTTTMTEVMKQFKTMDAKEQGLMLQQILDMTKFEPAVRCLRYEGNVICNSIEEATEIASAAIAEGIEINTIYPILEKSSMCLNDRIVEVSEPVRYIVSVQ</sequence>
<name>A0AAU8MHT6_9CAUD</name>
<reference evidence="1" key="1">
    <citation type="submission" date="2024-06" db="EMBL/GenBank/DDBJ databases">
        <title>Intestivirid acquisition increases across infancy in a wild primate population.</title>
        <authorList>
            <person name="Schneider-Creas I.A."/>
            <person name="Moya I.L."/>
            <person name="Chiou K.L."/>
            <person name="Baniel A."/>
            <person name="Azanaw Haile A."/>
            <person name="Kebede F."/>
            <person name="Abebe B."/>
            <person name="Snyder-Mackler N."/>
            <person name="Varsani A."/>
        </authorList>
    </citation>
    <scope>NUCLEOTIDE SEQUENCE</scope>
    <source>
        <strain evidence="1">Int_RNL_2016_0117_DIX</strain>
    </source>
</reference>